<keyword evidence="1" id="KW-0677">Repeat</keyword>
<dbReference type="NCBIfam" id="TIGR00756">
    <property type="entry name" value="PPR"/>
    <property type="match status" value="1"/>
</dbReference>
<dbReference type="Gene3D" id="1.25.40.10">
    <property type="entry name" value="Tetratricopeptide repeat domain"/>
    <property type="match status" value="1"/>
</dbReference>
<gene>
    <name evidence="2" type="ORF">NE237_000181</name>
</gene>
<dbReference type="AlphaFoldDB" id="A0A9Q0QX86"/>
<dbReference type="GO" id="GO:0009451">
    <property type="term" value="P:RNA modification"/>
    <property type="evidence" value="ECO:0007669"/>
    <property type="project" value="InterPro"/>
</dbReference>
<sequence>MAFITLDSRPHDHLAEQLSWLLLMLRYELWCNRQLLAFVQIHQLSGNFEPHIFVGSSLLDMYAKAGRIYEARGVFDRLPERDVVSCTAIIVGYAQLDLVEEAL</sequence>
<name>A0A9Q0QX86_9MAGN</name>
<dbReference type="Proteomes" id="UP001141806">
    <property type="component" value="Unassembled WGS sequence"/>
</dbReference>
<evidence type="ECO:0000256" key="1">
    <source>
        <dbReference type="ARBA" id="ARBA00022737"/>
    </source>
</evidence>
<dbReference type="InterPro" id="IPR011990">
    <property type="entry name" value="TPR-like_helical_dom_sf"/>
</dbReference>
<comment type="caution">
    <text evidence="2">The sequence shown here is derived from an EMBL/GenBank/DDBJ whole genome shotgun (WGS) entry which is preliminary data.</text>
</comment>
<keyword evidence="3" id="KW-1185">Reference proteome</keyword>
<accession>A0A9Q0QX86</accession>
<dbReference type="GO" id="GO:0003723">
    <property type="term" value="F:RNA binding"/>
    <property type="evidence" value="ECO:0007669"/>
    <property type="project" value="InterPro"/>
</dbReference>
<dbReference type="EMBL" id="JAMYWD010000003">
    <property type="protein sequence ID" value="KAJ4975075.1"/>
    <property type="molecule type" value="Genomic_DNA"/>
</dbReference>
<dbReference type="PANTHER" id="PTHR47926">
    <property type="entry name" value="PENTATRICOPEPTIDE REPEAT-CONTAINING PROTEIN"/>
    <property type="match status" value="1"/>
</dbReference>
<proteinExistence type="predicted"/>
<evidence type="ECO:0000313" key="2">
    <source>
        <dbReference type="EMBL" id="KAJ4975075.1"/>
    </source>
</evidence>
<reference evidence="2" key="1">
    <citation type="journal article" date="2023" name="Plant J.">
        <title>The genome of the king protea, Protea cynaroides.</title>
        <authorList>
            <person name="Chang J."/>
            <person name="Duong T.A."/>
            <person name="Schoeman C."/>
            <person name="Ma X."/>
            <person name="Roodt D."/>
            <person name="Barker N."/>
            <person name="Li Z."/>
            <person name="Van de Peer Y."/>
            <person name="Mizrachi E."/>
        </authorList>
    </citation>
    <scope>NUCLEOTIDE SEQUENCE</scope>
    <source>
        <tissue evidence="2">Young leaves</tissue>
    </source>
</reference>
<dbReference type="InterPro" id="IPR002885">
    <property type="entry name" value="PPR_rpt"/>
</dbReference>
<dbReference type="OrthoDB" id="9990610at2759"/>
<protein>
    <recommendedName>
        <fullName evidence="4">Pentatricopeptide repeat-containing protein</fullName>
    </recommendedName>
</protein>
<evidence type="ECO:0000313" key="3">
    <source>
        <dbReference type="Proteomes" id="UP001141806"/>
    </source>
</evidence>
<dbReference type="Pfam" id="PF01535">
    <property type="entry name" value="PPR"/>
    <property type="match status" value="2"/>
</dbReference>
<dbReference type="InterPro" id="IPR046960">
    <property type="entry name" value="PPR_At4g14850-like_plant"/>
</dbReference>
<evidence type="ECO:0008006" key="4">
    <source>
        <dbReference type="Google" id="ProtNLM"/>
    </source>
</evidence>
<organism evidence="2 3">
    <name type="scientific">Protea cynaroides</name>
    <dbReference type="NCBI Taxonomy" id="273540"/>
    <lineage>
        <taxon>Eukaryota</taxon>
        <taxon>Viridiplantae</taxon>
        <taxon>Streptophyta</taxon>
        <taxon>Embryophyta</taxon>
        <taxon>Tracheophyta</taxon>
        <taxon>Spermatophyta</taxon>
        <taxon>Magnoliopsida</taxon>
        <taxon>Proteales</taxon>
        <taxon>Proteaceae</taxon>
        <taxon>Protea</taxon>
    </lineage>
</organism>